<evidence type="ECO:0008006" key="4">
    <source>
        <dbReference type="Google" id="ProtNLM"/>
    </source>
</evidence>
<protein>
    <recommendedName>
        <fullName evidence="4">Rhodopsin</fullName>
    </recommendedName>
</protein>
<feature type="transmembrane region" description="Helical" evidence="1">
    <location>
        <begin position="124"/>
        <end position="144"/>
    </location>
</feature>
<dbReference type="KEGG" id="fmg:HYN48_10330"/>
<keyword evidence="1" id="KW-0472">Membrane</keyword>
<evidence type="ECO:0000313" key="2">
    <source>
        <dbReference type="EMBL" id="AWA30450.1"/>
    </source>
</evidence>
<dbReference type="Proteomes" id="UP000244193">
    <property type="component" value="Chromosome"/>
</dbReference>
<evidence type="ECO:0000313" key="3">
    <source>
        <dbReference type="Proteomes" id="UP000244193"/>
    </source>
</evidence>
<keyword evidence="1" id="KW-0812">Transmembrane</keyword>
<feature type="transmembrane region" description="Helical" evidence="1">
    <location>
        <begin position="193"/>
        <end position="212"/>
    </location>
</feature>
<keyword evidence="3" id="KW-1185">Reference proteome</keyword>
<gene>
    <name evidence="2" type="ORF">HYN48_10330</name>
</gene>
<organism evidence="2 3">
    <name type="scientific">Flavobacterium magnum</name>
    <dbReference type="NCBI Taxonomy" id="2162713"/>
    <lineage>
        <taxon>Bacteria</taxon>
        <taxon>Pseudomonadati</taxon>
        <taxon>Bacteroidota</taxon>
        <taxon>Flavobacteriia</taxon>
        <taxon>Flavobacteriales</taxon>
        <taxon>Flavobacteriaceae</taxon>
        <taxon>Flavobacterium</taxon>
    </lineage>
</organism>
<accession>A0A2S0RGM5</accession>
<name>A0A2S0RGM5_9FLAO</name>
<dbReference type="AlphaFoldDB" id="A0A2S0RGM5"/>
<reference evidence="2 3" key="1">
    <citation type="submission" date="2018-04" db="EMBL/GenBank/DDBJ databases">
        <title>Genome sequencing of Flavobacterium sp. HYN0048.</title>
        <authorList>
            <person name="Yi H."/>
            <person name="Baek C."/>
        </authorList>
    </citation>
    <scope>NUCLEOTIDE SEQUENCE [LARGE SCALE GENOMIC DNA]</scope>
    <source>
        <strain evidence="2 3">HYN0048</strain>
    </source>
</reference>
<dbReference type="OrthoDB" id="1366120at2"/>
<evidence type="ECO:0000256" key="1">
    <source>
        <dbReference type="SAM" id="Phobius"/>
    </source>
</evidence>
<keyword evidence="1" id="KW-1133">Transmembrane helix</keyword>
<sequence>MTLFQIIVFGIYFVSAFVLYGYYLRRKKVVGFGPTFIFPFILIILLSDIYEIFAAIYRIPSAVHYKVYTFTEFYVLLWYFYQLNQRRLKWLYVTAAALFVLLFTYFCIGFEWNFTESMRTDAYLSAFATVAVYVFAIQWFTGIFKDIPETSLLKIPDFYFVSGIIIYLFGPIFLFLLSSQLIDADHEGFRDTWLINIAFNIILRLFLMAGIWKLRK</sequence>
<proteinExistence type="predicted"/>
<dbReference type="RefSeq" id="WP_108371396.1">
    <property type="nucleotide sequence ID" value="NZ_CP028811.1"/>
</dbReference>
<dbReference type="EMBL" id="CP028811">
    <property type="protein sequence ID" value="AWA30450.1"/>
    <property type="molecule type" value="Genomic_DNA"/>
</dbReference>
<feature type="transmembrane region" description="Helical" evidence="1">
    <location>
        <begin position="6"/>
        <end position="24"/>
    </location>
</feature>
<feature type="transmembrane region" description="Helical" evidence="1">
    <location>
        <begin position="156"/>
        <end position="181"/>
    </location>
</feature>
<feature type="transmembrane region" description="Helical" evidence="1">
    <location>
        <begin position="90"/>
        <end position="112"/>
    </location>
</feature>
<feature type="transmembrane region" description="Helical" evidence="1">
    <location>
        <begin position="63"/>
        <end position="81"/>
    </location>
</feature>